<protein>
    <submittedName>
        <fullName evidence="1">Uncharacterized protein</fullName>
    </submittedName>
</protein>
<accession>A0A6J5M6L6</accession>
<evidence type="ECO:0000313" key="1">
    <source>
        <dbReference type="EMBL" id="CAB4140796.1"/>
    </source>
</evidence>
<name>A0A6J5M6L6_9CAUD</name>
<reference evidence="1" key="1">
    <citation type="submission" date="2020-04" db="EMBL/GenBank/DDBJ databases">
        <authorList>
            <person name="Chiriac C."/>
            <person name="Salcher M."/>
            <person name="Ghai R."/>
            <person name="Kavagutti S V."/>
        </authorList>
    </citation>
    <scope>NUCLEOTIDE SEQUENCE</scope>
</reference>
<sequence length="124" mass="13991">MVTSNNVITFPLKNSRAPITMEQVEENLDLVRQIHIQETLELVVPKMFESFAVAGFAADDESNEYLKHGAMIVEAARSFLCKMSDMHHPLQLIAENMFEQIDDEGNLEVSDKIKIIITPNEGKS</sequence>
<organism evidence="1">
    <name type="scientific">uncultured Caudovirales phage</name>
    <dbReference type="NCBI Taxonomy" id="2100421"/>
    <lineage>
        <taxon>Viruses</taxon>
        <taxon>Duplodnaviria</taxon>
        <taxon>Heunggongvirae</taxon>
        <taxon>Uroviricota</taxon>
        <taxon>Caudoviricetes</taxon>
        <taxon>Peduoviridae</taxon>
        <taxon>Maltschvirus</taxon>
        <taxon>Maltschvirus maltsch</taxon>
    </lineage>
</organism>
<dbReference type="EMBL" id="LR796380">
    <property type="protein sequence ID" value="CAB4140796.1"/>
    <property type="molecule type" value="Genomic_DNA"/>
</dbReference>
<proteinExistence type="predicted"/>
<gene>
    <name evidence="1" type="ORF">UFOVP395_131</name>
</gene>